<dbReference type="AlphaFoldDB" id="A0A7S1DL55"/>
<gene>
    <name evidence="2" type="ORF">HAND00432_LOCUS6105</name>
</gene>
<protein>
    <submittedName>
        <fullName evidence="2">Uncharacterized protein</fullName>
    </submittedName>
</protein>
<sequence length="228" mass="24917">MQKLSLPLTLALCVLTLSPACSMGIIPRTASASLPIRVLRGDGLIPSLCPSLRLNGGGMLSTGLTKLQAAVGGGGGGKAQLLEGKWRKESEVGQDEAMQQLGLNLVFRKAANLLSKLEIRTSPNLQIITKGALIVQIKEKYEYDGSPAKNARRDKRWGSHNGKVVSVSDRKVVLDIRWGEPHGGQLLETFEVDKKGRLVQTSEIKVNEDARNKKPGTWFTYKSVFRRE</sequence>
<evidence type="ECO:0000313" key="2">
    <source>
        <dbReference type="EMBL" id="CAD8951570.1"/>
    </source>
</evidence>
<keyword evidence="1" id="KW-0732">Signal</keyword>
<evidence type="ECO:0000256" key="1">
    <source>
        <dbReference type="SAM" id="SignalP"/>
    </source>
</evidence>
<feature type="chain" id="PRO_5031493583" evidence="1">
    <location>
        <begin position="23"/>
        <end position="228"/>
    </location>
</feature>
<organism evidence="2">
    <name type="scientific">Hemiselmis andersenii</name>
    <name type="common">Cryptophyte alga</name>
    <dbReference type="NCBI Taxonomy" id="464988"/>
    <lineage>
        <taxon>Eukaryota</taxon>
        <taxon>Cryptophyceae</taxon>
        <taxon>Cryptomonadales</taxon>
        <taxon>Hemiselmidaceae</taxon>
        <taxon>Hemiselmis</taxon>
    </lineage>
</organism>
<accession>A0A7S1DL55</accession>
<proteinExistence type="predicted"/>
<name>A0A7S1DL55_HEMAN</name>
<dbReference type="EMBL" id="HBFX01010279">
    <property type="protein sequence ID" value="CAD8951570.1"/>
    <property type="molecule type" value="Transcribed_RNA"/>
</dbReference>
<reference evidence="2" key="1">
    <citation type="submission" date="2021-01" db="EMBL/GenBank/DDBJ databases">
        <authorList>
            <person name="Corre E."/>
            <person name="Pelletier E."/>
            <person name="Niang G."/>
            <person name="Scheremetjew M."/>
            <person name="Finn R."/>
            <person name="Kale V."/>
            <person name="Holt S."/>
            <person name="Cochrane G."/>
            <person name="Meng A."/>
            <person name="Brown T."/>
            <person name="Cohen L."/>
        </authorList>
    </citation>
    <scope>NUCLEOTIDE SEQUENCE</scope>
    <source>
        <strain evidence="2">CCMP644</strain>
    </source>
</reference>
<feature type="signal peptide" evidence="1">
    <location>
        <begin position="1"/>
        <end position="22"/>
    </location>
</feature>